<reference evidence="1" key="1">
    <citation type="submission" date="2024-07" db="EMBL/GenBank/DDBJ databases">
        <authorList>
            <person name="Yu S.T."/>
        </authorList>
    </citation>
    <scope>NUCLEOTIDE SEQUENCE</scope>
    <source>
        <strain evidence="1">R21</strain>
    </source>
</reference>
<dbReference type="RefSeq" id="WP_369232690.1">
    <property type="nucleotide sequence ID" value="NZ_CP163435.1"/>
</dbReference>
<sequence>MRAIRPRIITITTILLVVAGLAGALTALLHTDQGKATDGAGKHAVKGAREIDLAREVTDYTSRFGADHGYRQPSRANREAIAGAVGLLLDGHRKEAEQTLSQRDFTVRTVVDRSSGVNYAEVADRTDAAVAPRGWGRFYIDLDHHPRWSVQVPHPVFDRGTELLGVRVMRGSPGGVLVIAGAHRKAGVGNSADVAHREDTVFSAVCAELARRGMPGIQLHGFAASSAPGFDVVASTGAGPTGRQDGRTLADAFRVRGFHVCRAWVRSCPLEGRENVQGRVADDDHVPFLHIEFSPTVRAGGRPAEQASAAVGRITREWANTPLRN</sequence>
<proteinExistence type="predicted"/>
<gene>
    <name evidence="1" type="ORF">AB5J56_12020</name>
</gene>
<accession>A0AB39P6G2</accession>
<organism evidence="1">
    <name type="scientific">Streptomyces sp. R21</name>
    <dbReference type="NCBI Taxonomy" id="3238627"/>
    <lineage>
        <taxon>Bacteria</taxon>
        <taxon>Bacillati</taxon>
        <taxon>Actinomycetota</taxon>
        <taxon>Actinomycetes</taxon>
        <taxon>Kitasatosporales</taxon>
        <taxon>Streptomycetaceae</taxon>
        <taxon>Streptomyces</taxon>
    </lineage>
</organism>
<dbReference type="AlphaFoldDB" id="A0AB39P6G2"/>
<evidence type="ECO:0000313" key="1">
    <source>
        <dbReference type="EMBL" id="XDQ25368.1"/>
    </source>
</evidence>
<protein>
    <recommendedName>
        <fullName evidence="2">N-acetylmuramoyl-L-alanine amidase</fullName>
    </recommendedName>
</protein>
<evidence type="ECO:0008006" key="2">
    <source>
        <dbReference type="Google" id="ProtNLM"/>
    </source>
</evidence>
<name>A0AB39P6G2_9ACTN</name>
<dbReference type="EMBL" id="CP163435">
    <property type="protein sequence ID" value="XDQ25368.1"/>
    <property type="molecule type" value="Genomic_DNA"/>
</dbReference>